<dbReference type="PANTHER" id="PTHR24286:SF381">
    <property type="entry name" value="BETA-AMYRIN 28-OXIDASE"/>
    <property type="match status" value="1"/>
</dbReference>
<dbReference type="PRINTS" id="PR00385">
    <property type="entry name" value="P450"/>
</dbReference>
<keyword evidence="5 9" id="KW-0479">Metal-binding</keyword>
<keyword evidence="4" id="KW-0812">Transmembrane</keyword>
<dbReference type="CDD" id="cd11043">
    <property type="entry name" value="CYP90-like"/>
    <property type="match status" value="1"/>
</dbReference>
<gene>
    <name evidence="12" type="ORF">CJ030_MR7G012499</name>
</gene>
<evidence type="ECO:0000256" key="10">
    <source>
        <dbReference type="RuleBase" id="RU000461"/>
    </source>
</evidence>
<dbReference type="AlphaFoldDB" id="A0A6A1V6M2"/>
<dbReference type="PRINTS" id="PR00463">
    <property type="entry name" value="EP450I"/>
</dbReference>
<proteinExistence type="inferred from homology"/>
<dbReference type="PROSITE" id="PS00086">
    <property type="entry name" value="CYTOCHROME_P450"/>
    <property type="match status" value="1"/>
</dbReference>
<keyword evidence="8 9" id="KW-0408">Iron</keyword>
<dbReference type="Proteomes" id="UP000516437">
    <property type="component" value="Chromosome 7"/>
</dbReference>
<keyword evidence="11" id="KW-0732">Signal</keyword>
<evidence type="ECO:0000313" key="12">
    <source>
        <dbReference type="EMBL" id="KAB1207457.1"/>
    </source>
</evidence>
<feature type="binding site" description="axial binding residue" evidence="9">
    <location>
        <position position="427"/>
    </location>
    <ligand>
        <name>heme</name>
        <dbReference type="ChEBI" id="CHEBI:30413"/>
    </ligand>
    <ligandPart>
        <name>Fe</name>
        <dbReference type="ChEBI" id="CHEBI:18248"/>
    </ligandPart>
</feature>
<dbReference type="GO" id="GO:0016125">
    <property type="term" value="P:sterol metabolic process"/>
    <property type="evidence" value="ECO:0007669"/>
    <property type="project" value="TreeGrafter"/>
</dbReference>
<dbReference type="GO" id="GO:0020037">
    <property type="term" value="F:heme binding"/>
    <property type="evidence" value="ECO:0007669"/>
    <property type="project" value="InterPro"/>
</dbReference>
<evidence type="ECO:0000256" key="2">
    <source>
        <dbReference type="ARBA" id="ARBA00004167"/>
    </source>
</evidence>
<dbReference type="FunFam" id="1.10.630.10:FF:000022">
    <property type="entry name" value="Taxadiene 5-alpha hydroxylase"/>
    <property type="match status" value="1"/>
</dbReference>
<evidence type="ECO:0000256" key="4">
    <source>
        <dbReference type="ARBA" id="ARBA00022692"/>
    </source>
</evidence>
<sequence>MEFFLYLLLSFVTLYCLSYIFKSRTATGSDAADKVRLPLGSRGWPLIGETLEYLSTAKEGVPEKFVTDRRNKYNPKVFQTSFAGEPMTMLCTHEGNKLLFSNENKLVRSYWPRNFVRIFANSEKTTTSEESIRLQKVISPFLKPDALQRYVGIMDAATKQHLQRYWNHGEVKVHPLAKNYTLTLACRIFLDVEDPEIIARLEKPMLQISNGFVALPINLPGTIYSRAVRASKQLRKDVEQIIKQRRISVNLENREPPKQDLLSQMLMETYTDGQLMEDSDIANKIFGLIVGAFDNTSTTLVSIINCLAEMPQVYDGFLEQMEIANSKGAGELLSWGDIRKMRYSWNVACEVLRLFPPVPGTFRVAITDFMYEGFRIPEGFKLHWYAFATHKSPEYFSDPEKFDPSRFEGSGPVPFSYVPFGGGPRMCPGKEYARLKILIFLHNFVTKFRWEKVFPEEKIVYDPLLKPTKGLHLRLYPLNP</sequence>
<dbReference type="GO" id="GO:0005506">
    <property type="term" value="F:iron ion binding"/>
    <property type="evidence" value="ECO:0007669"/>
    <property type="project" value="InterPro"/>
</dbReference>
<comment type="cofactor">
    <cofactor evidence="1 9">
        <name>heme</name>
        <dbReference type="ChEBI" id="CHEBI:30413"/>
    </cofactor>
</comment>
<dbReference type="GO" id="GO:0004497">
    <property type="term" value="F:monooxygenase activity"/>
    <property type="evidence" value="ECO:0007669"/>
    <property type="project" value="UniProtKB-KW"/>
</dbReference>
<reference evidence="12 13" key="1">
    <citation type="journal article" date="2019" name="Plant Biotechnol. J.">
        <title>The red bayberry genome and genetic basis of sex determination.</title>
        <authorList>
            <person name="Jia H.M."/>
            <person name="Jia H.J."/>
            <person name="Cai Q.L."/>
            <person name="Wang Y."/>
            <person name="Zhao H.B."/>
            <person name="Yang W.F."/>
            <person name="Wang G.Y."/>
            <person name="Li Y.H."/>
            <person name="Zhan D.L."/>
            <person name="Shen Y.T."/>
            <person name="Niu Q.F."/>
            <person name="Chang L."/>
            <person name="Qiu J."/>
            <person name="Zhao L."/>
            <person name="Xie H.B."/>
            <person name="Fu W.Y."/>
            <person name="Jin J."/>
            <person name="Li X.W."/>
            <person name="Jiao Y."/>
            <person name="Zhou C.C."/>
            <person name="Tu T."/>
            <person name="Chai C.Y."/>
            <person name="Gao J.L."/>
            <person name="Fan L.J."/>
            <person name="van de Weg E."/>
            <person name="Wang J.Y."/>
            <person name="Gao Z.S."/>
        </authorList>
    </citation>
    <scope>NUCLEOTIDE SEQUENCE [LARGE SCALE GENOMIC DNA]</scope>
    <source>
        <tissue evidence="12">Leaves</tissue>
    </source>
</reference>
<keyword evidence="9 10" id="KW-0349">Heme</keyword>
<evidence type="ECO:0000256" key="9">
    <source>
        <dbReference type="PIRSR" id="PIRSR602401-1"/>
    </source>
</evidence>
<dbReference type="GO" id="GO:0016020">
    <property type="term" value="C:membrane"/>
    <property type="evidence" value="ECO:0007669"/>
    <property type="project" value="UniProtKB-SubCell"/>
</dbReference>
<evidence type="ECO:0000256" key="3">
    <source>
        <dbReference type="ARBA" id="ARBA00010617"/>
    </source>
</evidence>
<name>A0A6A1V6M2_9ROSI</name>
<evidence type="ECO:0000256" key="7">
    <source>
        <dbReference type="ARBA" id="ARBA00023002"/>
    </source>
</evidence>
<feature type="signal peptide" evidence="11">
    <location>
        <begin position="1"/>
        <end position="18"/>
    </location>
</feature>
<evidence type="ECO:0000256" key="5">
    <source>
        <dbReference type="ARBA" id="ARBA00022723"/>
    </source>
</evidence>
<evidence type="ECO:0000256" key="8">
    <source>
        <dbReference type="ARBA" id="ARBA00023004"/>
    </source>
</evidence>
<dbReference type="InterPro" id="IPR002401">
    <property type="entry name" value="Cyt_P450_E_grp-I"/>
</dbReference>
<keyword evidence="6" id="KW-0472">Membrane</keyword>
<organism evidence="12 13">
    <name type="scientific">Morella rubra</name>
    <name type="common">Chinese bayberry</name>
    <dbReference type="NCBI Taxonomy" id="262757"/>
    <lineage>
        <taxon>Eukaryota</taxon>
        <taxon>Viridiplantae</taxon>
        <taxon>Streptophyta</taxon>
        <taxon>Embryophyta</taxon>
        <taxon>Tracheophyta</taxon>
        <taxon>Spermatophyta</taxon>
        <taxon>Magnoliopsida</taxon>
        <taxon>eudicotyledons</taxon>
        <taxon>Gunneridae</taxon>
        <taxon>Pentapetalae</taxon>
        <taxon>rosids</taxon>
        <taxon>fabids</taxon>
        <taxon>Fagales</taxon>
        <taxon>Myricaceae</taxon>
        <taxon>Morella</taxon>
    </lineage>
</organism>
<dbReference type="EMBL" id="RXIC02000025">
    <property type="protein sequence ID" value="KAB1207457.1"/>
    <property type="molecule type" value="Genomic_DNA"/>
</dbReference>
<accession>A0A6A1V6M2</accession>
<evidence type="ECO:0000313" key="13">
    <source>
        <dbReference type="Proteomes" id="UP000516437"/>
    </source>
</evidence>
<dbReference type="Pfam" id="PF00067">
    <property type="entry name" value="p450"/>
    <property type="match status" value="1"/>
</dbReference>
<feature type="chain" id="PRO_5025656786" evidence="11">
    <location>
        <begin position="19"/>
        <end position="480"/>
    </location>
</feature>
<keyword evidence="10" id="KW-0503">Monooxygenase</keyword>
<evidence type="ECO:0000256" key="6">
    <source>
        <dbReference type="ARBA" id="ARBA00022989"/>
    </source>
</evidence>
<dbReference type="InterPro" id="IPR036396">
    <property type="entry name" value="Cyt_P450_sf"/>
</dbReference>
<comment type="subcellular location">
    <subcellularLocation>
        <location evidence="2">Membrane</location>
        <topology evidence="2">Single-pass membrane protein</topology>
    </subcellularLocation>
</comment>
<dbReference type="PANTHER" id="PTHR24286">
    <property type="entry name" value="CYTOCHROME P450 26"/>
    <property type="match status" value="1"/>
</dbReference>
<dbReference type="InterPro" id="IPR001128">
    <property type="entry name" value="Cyt_P450"/>
</dbReference>
<keyword evidence="6" id="KW-1133">Transmembrane helix</keyword>
<dbReference type="Gene3D" id="1.10.630.10">
    <property type="entry name" value="Cytochrome P450"/>
    <property type="match status" value="1"/>
</dbReference>
<comment type="similarity">
    <text evidence="3 10">Belongs to the cytochrome P450 family.</text>
</comment>
<dbReference type="OrthoDB" id="1372046at2759"/>
<dbReference type="InterPro" id="IPR017972">
    <property type="entry name" value="Cyt_P450_CS"/>
</dbReference>
<protein>
    <submittedName>
        <fullName evidence="12">Beta-amyrin 28-oxidase</fullName>
    </submittedName>
</protein>
<comment type="caution">
    <text evidence="12">The sequence shown here is derived from an EMBL/GenBank/DDBJ whole genome shotgun (WGS) entry which is preliminary data.</text>
</comment>
<evidence type="ECO:0000256" key="1">
    <source>
        <dbReference type="ARBA" id="ARBA00001971"/>
    </source>
</evidence>
<keyword evidence="7 10" id="KW-0560">Oxidoreductase</keyword>
<dbReference type="GO" id="GO:0016705">
    <property type="term" value="F:oxidoreductase activity, acting on paired donors, with incorporation or reduction of molecular oxygen"/>
    <property type="evidence" value="ECO:0007669"/>
    <property type="project" value="InterPro"/>
</dbReference>
<keyword evidence="13" id="KW-1185">Reference proteome</keyword>
<dbReference type="SUPFAM" id="SSF48264">
    <property type="entry name" value="Cytochrome P450"/>
    <property type="match status" value="1"/>
</dbReference>
<evidence type="ECO:0000256" key="11">
    <source>
        <dbReference type="SAM" id="SignalP"/>
    </source>
</evidence>